<keyword evidence="4" id="KW-0464">Manganese</keyword>
<dbReference type="PIRSF" id="PIRSF036979">
    <property type="entry name" value="Arginase"/>
    <property type="match status" value="1"/>
</dbReference>
<keyword evidence="3 5" id="KW-0378">Hydrolase</keyword>
<dbReference type="Proteomes" id="UP000028680">
    <property type="component" value="Chromosome"/>
</dbReference>
<proteinExistence type="inferred from homology"/>
<dbReference type="InterPro" id="IPR020855">
    <property type="entry name" value="Ureohydrolase_Mn_BS"/>
</dbReference>
<dbReference type="GO" id="GO:0008783">
    <property type="term" value="F:agmatinase activity"/>
    <property type="evidence" value="ECO:0007669"/>
    <property type="project" value="UniProtKB-EC"/>
</dbReference>
<evidence type="ECO:0000256" key="3">
    <source>
        <dbReference type="ARBA" id="ARBA00022801"/>
    </source>
</evidence>
<organism evidence="6 7">
    <name type="scientific">Planktomarina temperata RCA23</name>
    <dbReference type="NCBI Taxonomy" id="666509"/>
    <lineage>
        <taxon>Bacteria</taxon>
        <taxon>Pseudomonadati</taxon>
        <taxon>Pseudomonadota</taxon>
        <taxon>Alphaproteobacteria</taxon>
        <taxon>Rhodobacterales</taxon>
        <taxon>Paracoccaceae</taxon>
        <taxon>Planktomarina</taxon>
    </lineage>
</organism>
<dbReference type="NCBIfam" id="TIGR01230">
    <property type="entry name" value="agmatinase"/>
    <property type="match status" value="1"/>
</dbReference>
<dbReference type="KEGG" id="ptp:RCA23_c17880"/>
<protein>
    <submittedName>
        <fullName evidence="6">Agmatinase SpeB</fullName>
        <ecNumber evidence="6">3.5.3.11</ecNumber>
    </submittedName>
</protein>
<dbReference type="GO" id="GO:0046872">
    <property type="term" value="F:metal ion binding"/>
    <property type="evidence" value="ECO:0007669"/>
    <property type="project" value="UniProtKB-KW"/>
</dbReference>
<feature type="binding site" evidence="4">
    <location>
        <position position="178"/>
    </location>
    <ligand>
        <name>Mn(2+)</name>
        <dbReference type="ChEBI" id="CHEBI:29035"/>
        <label>1</label>
    </ligand>
</feature>
<dbReference type="CDD" id="cd11592">
    <property type="entry name" value="Agmatinase_PAH"/>
    <property type="match status" value="1"/>
</dbReference>
<dbReference type="SUPFAM" id="SSF52768">
    <property type="entry name" value="Arginase/deacetylase"/>
    <property type="match status" value="1"/>
</dbReference>
<dbReference type="InterPro" id="IPR006035">
    <property type="entry name" value="Ureohydrolase"/>
</dbReference>
<dbReference type="InterPro" id="IPR005925">
    <property type="entry name" value="Agmatinase-rel"/>
</dbReference>
<evidence type="ECO:0000313" key="7">
    <source>
        <dbReference type="Proteomes" id="UP000028680"/>
    </source>
</evidence>
<dbReference type="AlphaFoldDB" id="A0AAN0VIM1"/>
<feature type="binding site" evidence="4">
    <location>
        <position position="269"/>
    </location>
    <ligand>
        <name>Mn(2+)</name>
        <dbReference type="ChEBI" id="CHEBI:29035"/>
        <label>1</label>
    </ligand>
</feature>
<sequence length="345" mass="37390">MRLAKPHARGLSFPLPQSGIARKLGAKTKDMRMPNQPISGNDLARFAGPQTFMRLPEAQGPAGLDVVIMGIPMDIGTSWRSGTRFGPKQIRQESAMIRPYNLQTGAAPFDSLQVADMGDVAINTFSLAESLRIIESAYDGLHDYPVVPATLGGDHSLTLPILRSIAKKHGPVALVHVDAHADVNDEMFGERETHGTVFRRAYEEGLLVPDLVYQIGLRGTGYTAEDFSEAAGWGFNMITAPEIWHKSLTPLGQEIRQAIGDHPCYLTYDIDSLDPAYAPGTGTPEIGGLTTPQAMELIRALRGLNIVGFDMVEVSPMYDTSGNTALTAANLMFEILSILPGVAYR</sequence>
<evidence type="ECO:0000256" key="5">
    <source>
        <dbReference type="RuleBase" id="RU003684"/>
    </source>
</evidence>
<keyword evidence="2 4" id="KW-0479">Metal-binding</keyword>
<dbReference type="GO" id="GO:0033389">
    <property type="term" value="P:putrescine biosynthetic process from arginine, via agmatine"/>
    <property type="evidence" value="ECO:0007669"/>
    <property type="project" value="TreeGrafter"/>
</dbReference>
<feature type="binding site" evidence="4">
    <location>
        <position position="271"/>
    </location>
    <ligand>
        <name>Mn(2+)</name>
        <dbReference type="ChEBI" id="CHEBI:29035"/>
        <label>1</label>
    </ligand>
</feature>
<reference evidence="6 7" key="1">
    <citation type="journal article" date="2014" name="ISME J.">
        <title>Adaptation of an abundant Roseobacter RCA organism to pelagic systems revealed by genomic and transcriptomic analyses.</title>
        <authorList>
            <person name="Voget S."/>
            <person name="Wemheuer B."/>
            <person name="Brinkhoff T."/>
            <person name="Vollmers J."/>
            <person name="Dietrich S."/>
            <person name="Giebel H.A."/>
            <person name="Beardsley C."/>
            <person name="Sardemann C."/>
            <person name="Bakenhus I."/>
            <person name="Billerbeck S."/>
            <person name="Daniel R."/>
            <person name="Simon M."/>
        </authorList>
    </citation>
    <scope>NUCLEOTIDE SEQUENCE [LARGE SCALE GENOMIC DNA]</scope>
    <source>
        <strain evidence="6 7">RCA23</strain>
    </source>
</reference>
<dbReference type="InterPro" id="IPR023696">
    <property type="entry name" value="Ureohydrolase_dom_sf"/>
</dbReference>
<feature type="binding site" evidence="4">
    <location>
        <position position="180"/>
    </location>
    <ligand>
        <name>Mn(2+)</name>
        <dbReference type="ChEBI" id="CHEBI:29035"/>
        <label>1</label>
    </ligand>
</feature>
<name>A0AAN0VIM1_9RHOB</name>
<dbReference type="Pfam" id="PF00491">
    <property type="entry name" value="Arginase"/>
    <property type="match status" value="1"/>
</dbReference>
<gene>
    <name evidence="6" type="primary">speB1</name>
    <name evidence="6" type="ORF">RCA23_c17880</name>
</gene>
<dbReference type="EMBL" id="CP003984">
    <property type="protein sequence ID" value="AII87322.1"/>
    <property type="molecule type" value="Genomic_DNA"/>
</dbReference>
<dbReference type="PANTHER" id="PTHR11358">
    <property type="entry name" value="ARGINASE/AGMATINASE"/>
    <property type="match status" value="1"/>
</dbReference>
<evidence type="ECO:0000256" key="1">
    <source>
        <dbReference type="ARBA" id="ARBA00009227"/>
    </source>
</evidence>
<dbReference type="EC" id="3.5.3.11" evidence="6"/>
<dbReference type="PROSITE" id="PS01053">
    <property type="entry name" value="ARGINASE_1"/>
    <property type="match status" value="1"/>
</dbReference>
<evidence type="ECO:0000313" key="6">
    <source>
        <dbReference type="EMBL" id="AII87322.1"/>
    </source>
</evidence>
<dbReference type="Gene3D" id="3.40.800.10">
    <property type="entry name" value="Ureohydrolase domain"/>
    <property type="match status" value="1"/>
</dbReference>
<comment type="cofactor">
    <cofactor evidence="4">
        <name>Mn(2+)</name>
        <dbReference type="ChEBI" id="CHEBI:29035"/>
    </cofactor>
    <text evidence="4">Binds 2 manganese ions per subunit.</text>
</comment>
<evidence type="ECO:0000256" key="4">
    <source>
        <dbReference type="PIRSR" id="PIRSR036979-1"/>
    </source>
</evidence>
<dbReference type="PANTHER" id="PTHR11358:SF26">
    <property type="entry name" value="GUANIDINO ACID HYDROLASE, MITOCHONDRIAL"/>
    <property type="match status" value="1"/>
</dbReference>
<accession>A0AAN0VIM1</accession>
<evidence type="ECO:0000256" key="2">
    <source>
        <dbReference type="ARBA" id="ARBA00022723"/>
    </source>
</evidence>
<dbReference type="PRINTS" id="PR00116">
    <property type="entry name" value="ARGINASE"/>
</dbReference>
<keyword evidence="7" id="KW-1185">Reference proteome</keyword>
<comment type="similarity">
    <text evidence="1">Belongs to the arginase family. Agmatinase subfamily.</text>
</comment>
<dbReference type="PROSITE" id="PS51409">
    <property type="entry name" value="ARGINASE_2"/>
    <property type="match status" value="1"/>
</dbReference>
<feature type="binding site" evidence="4">
    <location>
        <position position="155"/>
    </location>
    <ligand>
        <name>Mn(2+)</name>
        <dbReference type="ChEBI" id="CHEBI:29035"/>
        <label>1</label>
    </ligand>
</feature>
<feature type="binding site" evidence="4">
    <location>
        <position position="182"/>
    </location>
    <ligand>
        <name>Mn(2+)</name>
        <dbReference type="ChEBI" id="CHEBI:29035"/>
        <label>1</label>
    </ligand>
</feature>